<feature type="domain" description="NAD glycohydrolase translocation F5/8 type C" evidence="2">
    <location>
        <begin position="213"/>
        <end position="317"/>
    </location>
</feature>
<feature type="signal peptide" evidence="1">
    <location>
        <begin position="1"/>
        <end position="20"/>
    </location>
</feature>
<dbReference type="RefSeq" id="WP_016524388.1">
    <property type="nucleotide sequence ID" value="NZ_KE332518.1"/>
</dbReference>
<evidence type="ECO:0000313" key="4">
    <source>
        <dbReference type="Proteomes" id="UP000014541"/>
    </source>
</evidence>
<keyword evidence="4" id="KW-1185">Reference proteome</keyword>
<evidence type="ECO:0000313" key="3">
    <source>
        <dbReference type="EMBL" id="EPF32091.1"/>
    </source>
</evidence>
<evidence type="ECO:0000256" key="1">
    <source>
        <dbReference type="SAM" id="SignalP"/>
    </source>
</evidence>
<protein>
    <recommendedName>
        <fullName evidence="2">NAD glycohydrolase translocation F5/8 type C domain-containing protein</fullName>
    </recommendedName>
</protein>
<comment type="caution">
    <text evidence="3">The sequence shown here is derived from an EMBL/GenBank/DDBJ whole genome shotgun (WGS) entry which is preliminary data.</text>
</comment>
<dbReference type="Proteomes" id="UP000014541">
    <property type="component" value="Unassembled WGS sequence"/>
</dbReference>
<evidence type="ECO:0000259" key="2">
    <source>
        <dbReference type="Pfam" id="PF25302"/>
    </source>
</evidence>
<reference evidence="3 4" key="1">
    <citation type="submission" date="2013-04" db="EMBL/GenBank/DDBJ databases">
        <title>The Genome Sequence of Treponema maltophilum ATCC 51939.</title>
        <authorList>
            <consortium name="The Broad Institute Genomics Platform"/>
            <person name="Earl A."/>
            <person name="Ward D."/>
            <person name="Feldgarden M."/>
            <person name="Gevers D."/>
            <person name="Leonetti C."/>
            <person name="Blanton J.M."/>
            <person name="Dewhirst F.E."/>
            <person name="Izard J."/>
            <person name="Walker B."/>
            <person name="Young S."/>
            <person name="Zeng Q."/>
            <person name="Gargeya S."/>
            <person name="Fitzgerald M."/>
            <person name="Haas B."/>
            <person name="Abouelleil A."/>
            <person name="Allen A.W."/>
            <person name="Alvarado L."/>
            <person name="Arachchi H.M."/>
            <person name="Berlin A.M."/>
            <person name="Chapman S.B."/>
            <person name="Gainer-Dewar J."/>
            <person name="Goldberg J."/>
            <person name="Griggs A."/>
            <person name="Gujja S."/>
            <person name="Hansen M."/>
            <person name="Howarth C."/>
            <person name="Imamovic A."/>
            <person name="Ireland A."/>
            <person name="Larimer J."/>
            <person name="McCowan C."/>
            <person name="Murphy C."/>
            <person name="Pearson M."/>
            <person name="Poon T.W."/>
            <person name="Priest M."/>
            <person name="Roberts A."/>
            <person name="Saif S."/>
            <person name="Shea T."/>
            <person name="Sisk P."/>
            <person name="Sykes S."/>
            <person name="Wortman J."/>
            <person name="Nusbaum C."/>
            <person name="Birren B."/>
        </authorList>
    </citation>
    <scope>NUCLEOTIDE SEQUENCE [LARGE SCALE GENOMIC DNA]</scope>
    <source>
        <strain evidence="3 4">ATCC 51939</strain>
    </source>
</reference>
<proteinExistence type="predicted"/>
<dbReference type="NCBIfam" id="NF047619">
    <property type="entry name" value="NADase_discoid"/>
    <property type="match status" value="1"/>
</dbReference>
<sequence length="373" mass="43888">MKLKQICIFCICLSASFLYAENVWFFPPSTYFQYQHRYKQPYLFSTEKDLYSIDGTTGEFTSFPCFVGDDKYIYVVYEVISYRLDRKDIHINTDLYQRVDFDKTYGIVIEGGGFFTSQNNFIITSEKINKEFIELRKDLLKDSYDSFSDRYSDLLDYTWIMPNVVKSVKMSAPFLAEMVKGQRVVYDDDMLRFRWFLMCIDKSSDVSAFFINDSTPMVEGAEGNGKGLVLDIDFHIPSDNLVVLNGFVDTDRPHLYKMNARMKTVRVQGDGFDFEYTFKDYVHFAQIDFPKQVTKVKLTVTDVYDGEKWEDMAISGLWVNPDILKTANTDLAREYLKYAEEGMTERILYGWQIERDKKKQEERDRTKKQNVQE</sequence>
<dbReference type="PATRIC" id="fig|1125699.3.peg.79"/>
<gene>
    <name evidence="3" type="ORF">HMPREF9194_00079</name>
</gene>
<organism evidence="3 4">
    <name type="scientific">Treponema maltophilum ATCC 51939</name>
    <dbReference type="NCBI Taxonomy" id="1125699"/>
    <lineage>
        <taxon>Bacteria</taxon>
        <taxon>Pseudomonadati</taxon>
        <taxon>Spirochaetota</taxon>
        <taxon>Spirochaetia</taxon>
        <taxon>Spirochaetales</taxon>
        <taxon>Treponemataceae</taxon>
        <taxon>Treponema</taxon>
    </lineage>
</organism>
<dbReference type="STRING" id="1125699.HMPREF9194_00079"/>
<name>S3K528_TREMA</name>
<dbReference type="OrthoDB" id="370758at2"/>
<accession>S3K528</accession>
<dbReference type="InterPro" id="IPR057561">
    <property type="entry name" value="NADase_transloc"/>
</dbReference>
<feature type="chain" id="PRO_5004522790" description="NAD glycohydrolase translocation F5/8 type C domain-containing protein" evidence="1">
    <location>
        <begin position="21"/>
        <end position="373"/>
    </location>
</feature>
<dbReference type="Pfam" id="PF25302">
    <property type="entry name" value="NADase_transloc"/>
    <property type="match status" value="1"/>
</dbReference>
<keyword evidence="1" id="KW-0732">Signal</keyword>
<dbReference type="HOGENOM" id="CLU_767134_0_0_12"/>
<dbReference type="AlphaFoldDB" id="S3K528"/>
<dbReference type="EMBL" id="ATFF01000002">
    <property type="protein sequence ID" value="EPF32091.1"/>
    <property type="molecule type" value="Genomic_DNA"/>
</dbReference>
<dbReference type="eggNOG" id="ENOG502ZZ3F">
    <property type="taxonomic scope" value="Bacteria"/>
</dbReference>